<feature type="compositionally biased region" description="Polar residues" evidence="1">
    <location>
        <begin position="358"/>
        <end position="372"/>
    </location>
</feature>
<feature type="compositionally biased region" description="Polar residues" evidence="1">
    <location>
        <begin position="239"/>
        <end position="252"/>
    </location>
</feature>
<feature type="compositionally biased region" description="Polar residues" evidence="1">
    <location>
        <begin position="984"/>
        <end position="1004"/>
    </location>
</feature>
<feature type="region of interest" description="Disordered" evidence="1">
    <location>
        <begin position="391"/>
        <end position="1092"/>
    </location>
</feature>
<feature type="compositionally biased region" description="Basic and acidic residues" evidence="1">
    <location>
        <begin position="1030"/>
        <end position="1045"/>
    </location>
</feature>
<feature type="compositionally biased region" description="Basic and acidic residues" evidence="1">
    <location>
        <begin position="906"/>
        <end position="935"/>
    </location>
</feature>
<feature type="compositionally biased region" description="Basic and acidic residues" evidence="1">
    <location>
        <begin position="554"/>
        <end position="587"/>
    </location>
</feature>
<organism evidence="2 3">
    <name type="scientific">Microbotryum silenes-dioicae</name>
    <dbReference type="NCBI Taxonomy" id="796604"/>
    <lineage>
        <taxon>Eukaryota</taxon>
        <taxon>Fungi</taxon>
        <taxon>Dikarya</taxon>
        <taxon>Basidiomycota</taxon>
        <taxon>Pucciniomycotina</taxon>
        <taxon>Microbotryomycetes</taxon>
        <taxon>Microbotryales</taxon>
        <taxon>Microbotryaceae</taxon>
        <taxon>Microbotryum</taxon>
    </lineage>
</organism>
<dbReference type="PANTHER" id="PTHR48125:SF12">
    <property type="entry name" value="AT HOOK TRANSCRIPTION FACTOR FAMILY-RELATED"/>
    <property type="match status" value="1"/>
</dbReference>
<protein>
    <submittedName>
        <fullName evidence="2">BQ5605_C034g11274 protein</fullName>
    </submittedName>
</protein>
<evidence type="ECO:0000256" key="1">
    <source>
        <dbReference type="SAM" id="MobiDB-lite"/>
    </source>
</evidence>
<feature type="compositionally biased region" description="Polar residues" evidence="1">
    <location>
        <begin position="649"/>
        <end position="664"/>
    </location>
</feature>
<feature type="compositionally biased region" description="Basic and acidic residues" evidence="1">
    <location>
        <begin position="961"/>
        <end position="975"/>
    </location>
</feature>
<feature type="compositionally biased region" description="Basic and acidic residues" evidence="1">
    <location>
        <begin position="501"/>
        <end position="515"/>
    </location>
</feature>
<reference evidence="2 3" key="1">
    <citation type="submission" date="2016-11" db="EMBL/GenBank/DDBJ databases">
        <authorList>
            <person name="Jaros S."/>
            <person name="Januszkiewicz K."/>
            <person name="Wedrychowicz H."/>
        </authorList>
    </citation>
    <scope>NUCLEOTIDE SEQUENCE [LARGE SCALE GENOMIC DNA]</scope>
</reference>
<accession>A0A2X0MGD9</accession>
<feature type="compositionally biased region" description="Basic and acidic residues" evidence="1">
    <location>
        <begin position="1057"/>
        <end position="1071"/>
    </location>
</feature>
<keyword evidence="3" id="KW-1185">Reference proteome</keyword>
<feature type="compositionally biased region" description="Basic and acidic residues" evidence="1">
    <location>
        <begin position="167"/>
        <end position="179"/>
    </location>
</feature>
<feature type="compositionally biased region" description="Basic and acidic residues" evidence="1">
    <location>
        <begin position="713"/>
        <end position="767"/>
    </location>
</feature>
<feature type="region of interest" description="Disordered" evidence="1">
    <location>
        <begin position="1"/>
        <end position="260"/>
    </location>
</feature>
<feature type="compositionally biased region" description="Pro residues" evidence="1">
    <location>
        <begin position="516"/>
        <end position="528"/>
    </location>
</feature>
<dbReference type="EMBL" id="FQNC01000065">
    <property type="protein sequence ID" value="SGY99228.1"/>
    <property type="molecule type" value="Genomic_DNA"/>
</dbReference>
<dbReference type="STRING" id="796604.A0A2X0MGD9"/>
<sequence>MEDDEFELDFGEDELDVATSTTTTTVEPLVRLARSSLPIKAAPPVQVVPSTSTSTSGSTPFSIPPVPLPGQASGDRSSSEAKTTSSNNGRTLIKPKASVPSPPKPSTTTTTTSQPKHDSSKDANGQPMLKGWVSRLSTSTGDIYYRKPATPNSPTRSSWYIPGSAEWKADEERKAKETARPASTTSVTRAAAEKQPLPLPTASKTETEAQLGRTTQKQPSSKHSEGISEFAQGGGWHLPTNNSNTAAPSRQGPSGERSHHISTIHAVDRAHLATQSLILTLDRSPSLVLFYDTGFDSSRNVAAHNTVVTQDERGPPPSEPARTVAPKSRTPLPPQQAVIGRSTSTTPVTAARVDGPSRPSSMEATRYASPSSGRDVALRFREAPIANVGPRFAADAPRPATEARPNRIDDNSRWAQPAPPVQRSVSSVPPTAGGANRVPLGNKRPNPMTLDPSTKFASPALSVAASVPPRRRSPSPPARPIISPPRRMVKEETRFASNRDVPPHNRSNLDRDRRPSPPPRRASPPPRRSSPSRRLVSNSNVYPLSAPQASTRPTKPDHELPPHLAPHEPPRTTPDLHRDRDRERDSAPHLMNRTSLPPPSSSSSRRRSRSPPPPPPPSSVSAPTPTRMNEWTHPDRQALVGGGSAGGMNRSSPAQGWLTNDVQSSGGGAERSGSIGVRGVPKGVKNGGGNAESEGSKPMRTWGKPQAQVVQDRVQEHVGGGERAREDLRRPRGERNEVEMETKRRRVEGAEERNRGKGWDEKVEREWGTGGWDLGASANGSGNEGREVEVETKRRKVEGAEERNRGTGWDERVEKEWGTGGWDSSAGVHGSSNEGKYERREVRPNEDRDRDRRDERRYEDRVEERVQAPREPVPPPRAVGQGWETKSSSLSEVNGWETKEQPSAPRADEWADNRERRDDRLERGNDRTLSDRFKEPNLPVQAQGLVLKGKGDGRSFQPPPTEHRRSGDPHSHPADRFNGPSPPLTRQENQNQKRGSGIKTSDPSISPPFNGDREEGTFGGRGSDSLVGRLEGRSLSDRLGARGGKEAVANRGSPATKQREKSLLDRVDSKSRGSASPARGGRGGRSLLDRLS</sequence>
<dbReference type="Proteomes" id="UP000249464">
    <property type="component" value="Unassembled WGS sequence"/>
</dbReference>
<dbReference type="AlphaFoldDB" id="A0A2X0MGD9"/>
<feature type="compositionally biased region" description="Low complexity" evidence="1">
    <location>
        <begin position="532"/>
        <end position="541"/>
    </location>
</feature>
<gene>
    <name evidence="2" type="primary">BQ5605_C034g11274</name>
    <name evidence="2" type="ORF">BQ5605_C034G11274</name>
</gene>
<evidence type="ECO:0000313" key="3">
    <source>
        <dbReference type="Proteomes" id="UP000249464"/>
    </source>
</evidence>
<feature type="compositionally biased region" description="Polar residues" evidence="1">
    <location>
        <begin position="212"/>
        <end position="221"/>
    </location>
</feature>
<name>A0A2X0MGD9_9BASI</name>
<evidence type="ECO:0000313" key="2">
    <source>
        <dbReference type="EMBL" id="SGY99228.1"/>
    </source>
</evidence>
<feature type="compositionally biased region" description="Acidic residues" evidence="1">
    <location>
        <begin position="1"/>
        <end position="16"/>
    </location>
</feature>
<feature type="compositionally biased region" description="Polar residues" evidence="1">
    <location>
        <begin position="74"/>
        <end position="90"/>
    </location>
</feature>
<feature type="compositionally biased region" description="Basic and acidic residues" evidence="1">
    <location>
        <begin position="835"/>
        <end position="868"/>
    </location>
</feature>
<feature type="compositionally biased region" description="Low complexity" evidence="1">
    <location>
        <begin position="457"/>
        <end position="468"/>
    </location>
</feature>
<feature type="region of interest" description="Disordered" evidence="1">
    <location>
        <begin position="307"/>
        <end position="373"/>
    </location>
</feature>
<feature type="compositionally biased region" description="Low complexity" evidence="1">
    <location>
        <begin position="421"/>
        <end position="430"/>
    </location>
</feature>
<dbReference type="PANTHER" id="PTHR48125">
    <property type="entry name" value="LP07818P1"/>
    <property type="match status" value="1"/>
</dbReference>
<proteinExistence type="predicted"/>
<feature type="compositionally biased region" description="Low complexity" evidence="1">
    <location>
        <begin position="1072"/>
        <end position="1086"/>
    </location>
</feature>
<feature type="compositionally biased region" description="Low complexity" evidence="1">
    <location>
        <begin position="43"/>
        <end position="61"/>
    </location>
</feature>
<feature type="compositionally biased region" description="Basic and acidic residues" evidence="1">
    <location>
        <begin position="784"/>
        <end position="817"/>
    </location>
</feature>
<feature type="compositionally biased region" description="Pro residues" evidence="1">
    <location>
        <begin position="474"/>
        <end position="483"/>
    </location>
</feature>